<dbReference type="InterPro" id="IPR006179">
    <property type="entry name" value="5_nucleotidase/apyrase"/>
</dbReference>
<evidence type="ECO:0000256" key="4">
    <source>
        <dbReference type="ARBA" id="ARBA00022729"/>
    </source>
</evidence>
<keyword evidence="3" id="KW-0964">Secreted</keyword>
<keyword evidence="4" id="KW-0732">Signal</keyword>
<dbReference type="InterPro" id="IPR004843">
    <property type="entry name" value="Calcineurin-like_PHP"/>
</dbReference>
<feature type="domain" description="Gram-positive cocci surface proteins LPxTG" evidence="9">
    <location>
        <begin position="1286"/>
        <end position="1322"/>
    </location>
</feature>
<dbReference type="FunFam" id="3.90.780.10:FF:000004">
    <property type="entry name" value="UDP-sugar hydrolase, putative"/>
    <property type="match status" value="1"/>
</dbReference>
<name>A0A9E8RYD6_9BACI</name>
<dbReference type="Gene3D" id="3.60.10.10">
    <property type="entry name" value="Endonuclease/exonuclease/phosphatase"/>
    <property type="match status" value="1"/>
</dbReference>
<evidence type="ECO:0000313" key="13">
    <source>
        <dbReference type="EMBL" id="WAA12104.1"/>
    </source>
</evidence>
<dbReference type="KEGG" id="fhl:OE105_11060"/>
<dbReference type="PROSITE" id="PS00785">
    <property type="entry name" value="5_NUCLEOTIDASE_1"/>
    <property type="match status" value="1"/>
</dbReference>
<keyword evidence="7" id="KW-0472">Membrane</keyword>
<proteinExistence type="predicted"/>
<feature type="domain" description="Calcineurin-like phosphoesterase" evidence="8">
    <location>
        <begin position="733"/>
        <end position="942"/>
    </location>
</feature>
<dbReference type="SUPFAM" id="SSF56300">
    <property type="entry name" value="Metallo-dependent phosphatases"/>
    <property type="match status" value="1"/>
</dbReference>
<dbReference type="InterPro" id="IPR045939">
    <property type="entry name" value="YhcR_N"/>
</dbReference>
<keyword evidence="7" id="KW-1133">Transmembrane helix</keyword>
<feature type="domain" description="Endonuclease/exonuclease/phosphatase" evidence="11">
    <location>
        <begin position="551"/>
        <end position="688"/>
    </location>
</feature>
<organism evidence="13 14">
    <name type="scientific">Fervidibacillus halotolerans</name>
    <dbReference type="NCBI Taxonomy" id="2980027"/>
    <lineage>
        <taxon>Bacteria</taxon>
        <taxon>Bacillati</taxon>
        <taxon>Bacillota</taxon>
        <taxon>Bacilli</taxon>
        <taxon>Bacillales</taxon>
        <taxon>Bacillaceae</taxon>
        <taxon>Fervidibacillus</taxon>
    </lineage>
</organism>
<feature type="domain" description="Endonuclease YhcR N-terminal" evidence="12">
    <location>
        <begin position="37"/>
        <end position="142"/>
    </location>
</feature>
<evidence type="ECO:0000256" key="3">
    <source>
        <dbReference type="ARBA" id="ARBA00022525"/>
    </source>
</evidence>
<dbReference type="InterPro" id="IPR029052">
    <property type="entry name" value="Metallo-depent_PP-like"/>
</dbReference>
<dbReference type="Proteomes" id="UP001164726">
    <property type="component" value="Chromosome"/>
</dbReference>
<evidence type="ECO:0000259" key="11">
    <source>
        <dbReference type="Pfam" id="PF19580"/>
    </source>
</evidence>
<feature type="compositionally biased region" description="Polar residues" evidence="6">
    <location>
        <begin position="1279"/>
        <end position="1292"/>
    </location>
</feature>
<dbReference type="InterPro" id="IPR008334">
    <property type="entry name" value="5'-Nucleotdase_C"/>
</dbReference>
<evidence type="ECO:0000259" key="8">
    <source>
        <dbReference type="Pfam" id="PF00149"/>
    </source>
</evidence>
<dbReference type="Pfam" id="PF00149">
    <property type="entry name" value="Metallophos"/>
    <property type="match status" value="1"/>
</dbReference>
<reference evidence="13" key="1">
    <citation type="submission" date="2022-09" db="EMBL/GenBank/DDBJ databases">
        <title>Complete Genomes of Fervidibacillus albus and Fervidibacillus halotolerans isolated from tidal flat sediments.</title>
        <authorList>
            <person name="Kwon K.K."/>
            <person name="Yang S.-H."/>
            <person name="Park M.J."/>
            <person name="Oh H.-M."/>
        </authorList>
    </citation>
    <scope>NUCLEOTIDE SEQUENCE</scope>
    <source>
        <strain evidence="13">MEBiC13594</strain>
    </source>
</reference>
<keyword evidence="5" id="KW-0572">Peptidoglycan-anchor</keyword>
<dbReference type="InterPro" id="IPR019931">
    <property type="entry name" value="LPXTG_anchor"/>
</dbReference>
<dbReference type="SUPFAM" id="SSF56219">
    <property type="entry name" value="DNase I-like"/>
    <property type="match status" value="1"/>
</dbReference>
<accession>A0A9E8RYD6</accession>
<evidence type="ECO:0000259" key="10">
    <source>
        <dbReference type="Pfam" id="PF02872"/>
    </source>
</evidence>
<dbReference type="GO" id="GO:0046872">
    <property type="term" value="F:metal ion binding"/>
    <property type="evidence" value="ECO:0007669"/>
    <property type="project" value="InterPro"/>
</dbReference>
<comment type="subcellular location">
    <subcellularLocation>
        <location evidence="1">Secreted</location>
        <location evidence="1">Cell wall</location>
        <topology evidence="1">Peptidoglycan-anchor</topology>
    </subcellularLocation>
</comment>
<dbReference type="Gene3D" id="3.90.780.10">
    <property type="entry name" value="5'-Nucleotidase, C-terminal domain"/>
    <property type="match status" value="1"/>
</dbReference>
<evidence type="ECO:0000256" key="7">
    <source>
        <dbReference type="SAM" id="Phobius"/>
    </source>
</evidence>
<dbReference type="InterPro" id="IPR006146">
    <property type="entry name" value="5'-Nucleotdase_CS"/>
</dbReference>
<dbReference type="SUPFAM" id="SSF55816">
    <property type="entry name" value="5'-nucleotidase (syn. UDP-sugar hydrolase), C-terminal domain"/>
    <property type="match status" value="1"/>
</dbReference>
<dbReference type="InterPro" id="IPR036691">
    <property type="entry name" value="Endo/exonu/phosph_ase_sf"/>
</dbReference>
<gene>
    <name evidence="13" type="ORF">OE105_11060</name>
</gene>
<dbReference type="Pfam" id="PF00746">
    <property type="entry name" value="Gram_pos_anchor"/>
    <property type="match status" value="1"/>
</dbReference>
<evidence type="ECO:0000256" key="6">
    <source>
        <dbReference type="SAM" id="MobiDB-lite"/>
    </source>
</evidence>
<dbReference type="PANTHER" id="PTHR42834">
    <property type="entry name" value="ENDONUCLEASE/EXONUCLEASE/PHOSPHATASE FAMILY PROTEIN (AFU_ORTHOLOGUE AFUA_3G09210)"/>
    <property type="match status" value="1"/>
</dbReference>
<feature type="transmembrane region" description="Helical" evidence="7">
    <location>
        <begin position="1300"/>
        <end position="1318"/>
    </location>
</feature>
<dbReference type="CDD" id="cd04486">
    <property type="entry name" value="YhcR_OBF_like"/>
    <property type="match status" value="1"/>
</dbReference>
<protein>
    <submittedName>
        <fullName evidence="13">5'-nucleotidase C-terminal domain-containing protein</fullName>
    </submittedName>
</protein>
<dbReference type="Pfam" id="PF19886">
    <property type="entry name" value="DUF6359"/>
    <property type="match status" value="1"/>
</dbReference>
<feature type="domain" description="5'-Nucleotidase C-terminal" evidence="10">
    <location>
        <begin position="1019"/>
        <end position="1201"/>
    </location>
</feature>
<evidence type="ECO:0000313" key="14">
    <source>
        <dbReference type="Proteomes" id="UP001164726"/>
    </source>
</evidence>
<keyword evidence="7" id="KW-0812">Transmembrane</keyword>
<evidence type="ECO:0000256" key="2">
    <source>
        <dbReference type="ARBA" id="ARBA00022512"/>
    </source>
</evidence>
<dbReference type="NCBIfam" id="TIGR01167">
    <property type="entry name" value="LPXTG_anchor"/>
    <property type="match status" value="1"/>
</dbReference>
<feature type="compositionally biased region" description="Basic and acidic residues" evidence="6">
    <location>
        <begin position="1268"/>
        <end position="1278"/>
    </location>
</feature>
<dbReference type="RefSeq" id="WP_275420235.1">
    <property type="nucleotide sequence ID" value="NZ_CP106877.1"/>
</dbReference>
<dbReference type="Gene3D" id="3.60.21.10">
    <property type="match status" value="1"/>
</dbReference>
<evidence type="ECO:0000256" key="5">
    <source>
        <dbReference type="ARBA" id="ARBA00023088"/>
    </source>
</evidence>
<dbReference type="PANTHER" id="PTHR42834:SF1">
    <property type="entry name" value="ENDONUCLEASE_EXONUCLEASE_PHOSPHATASE FAMILY PROTEIN (AFU_ORTHOLOGUE AFUA_3G09210)"/>
    <property type="match status" value="1"/>
</dbReference>
<dbReference type="EMBL" id="CP106877">
    <property type="protein sequence ID" value="WAA12104.1"/>
    <property type="molecule type" value="Genomic_DNA"/>
</dbReference>
<dbReference type="Pfam" id="PF19580">
    <property type="entry name" value="Exo_endo_phos_3"/>
    <property type="match status" value="1"/>
</dbReference>
<evidence type="ECO:0000259" key="9">
    <source>
        <dbReference type="Pfam" id="PF00746"/>
    </source>
</evidence>
<dbReference type="GO" id="GO:0009166">
    <property type="term" value="P:nucleotide catabolic process"/>
    <property type="evidence" value="ECO:0007669"/>
    <property type="project" value="InterPro"/>
</dbReference>
<sequence length="1325" mass="145089">MRFIKHRGLILAAIFALLLNYIIPFQNISHASDIDAISVEEAIANNSGTGTVTGYIIGTVKSWANFETEEPFSVETNLALADDPNETDPDKILPVQLPKGDIRNDFNLVDHPEYLGKKVFITGTLTAYFGVPGLKSPSEMWLDGEEPPGDVEDPIPTPIPSPSISEIQGDGHTSPYKNQQVKDVEGVVTFVQDDKNFFIQSVVPDDNPNTSEGILVYSGRGHSVEVGDLVKVSGTVKEWVIIGSKKDVDLPVTEINASNITVEKSDQPLPEPVVLDPPTDVIDNDAFAIFDPEEDAIDYYESLEGMLVSVEDPVVVGPQKYGEIPVLAKIDEEKAFTNVGGILLTEETANPERIFIDISNNAFIAKTGDQFDGMVTGVLSFDFSNFKILTDEEDLPELIEREYTLPVTTLKGDEDSLTIASYNIENYYKGLDKKTTKIANSIVNHLNSPDIIGLVEMQDNDGPADSGTTEADENYEALISAIEAAGGPTYDWADIAPEDKMDGGKPGGNIRVGFLYNPDRVQLVDGKRGTATEAVDFVNGSLTLNPGRIDPTNPAFDDSRKPIAAQFTFNDEDIIIINSHFNSKGGDDPLFGINQPPTLKSEIQRMQIAEVVNGFVDDILEEDPNANVVVMGDLNDFQFSNPVKALQDDILVNLVNKVPLKKRYTYIYEGNSQVLDHILVTHNLADDAEVDIVHLNSAYMEAHGRASDHDPILAQLNFDEEDPILPEEDFDLTIMHTNDTHAHVEQFPFLSTAVQEIRAENPNNLLLHAGDVFSGTLYYTVYEGLADLEFMNTIGFDAMVFGNHEFDSGSEVLGNFVKDAAFPFVSSNIDFSSDSNLSPYVQANIGLPGEGGKIYPAVVKHVDGEPIGIIGLTTEETPSISSPGESIVFHDVIEKASETVEQLEDMGIDKIIALTHLGYKSDLELAKSVEGIDIIVGGHSHTDLPEGVLVDEKAEPTIIVQAGDNLNYLGKLDVTFDENGVIINHDAELLNLEEYEKDTALQEKVDEYTAGLEELLKEVVGETKVALDGEREDVRSKETNLGNLITDAMVWKMQQFKPEVTIALQNGGGIRASIDAGEITMGEVRTVMPFNNTLVFMELTGEEIWQALEHSVSKYPETNGGFLHVSGLKFTFDPEKPVGERVISVYVKNRENVSNASVSISSLSIAQSNDQEYVPIDKNATYFVATNSFIAKGGDGYEMLAKATEEGRMTNIDIPDYEVLSEYLQYLAKTGQDIPTVEGRIIALGQEDNGQDPGKDESPGTPSEDQDSGDKQDSKDGEQTSGADDQNNKLPNTATENGNLLAIGMLLMMVSLILFVYYRNRKQFI</sequence>
<evidence type="ECO:0000259" key="12">
    <source>
        <dbReference type="Pfam" id="PF19886"/>
    </source>
</evidence>
<dbReference type="InterPro" id="IPR036907">
    <property type="entry name" value="5'-Nucleotdase_C_sf"/>
</dbReference>
<dbReference type="GO" id="GO:0016788">
    <property type="term" value="F:hydrolase activity, acting on ester bonds"/>
    <property type="evidence" value="ECO:0007669"/>
    <property type="project" value="InterPro"/>
</dbReference>
<dbReference type="InterPro" id="IPR005135">
    <property type="entry name" value="Endo/exonuclease/phosphatase"/>
</dbReference>
<keyword evidence="2" id="KW-0134">Cell wall</keyword>
<dbReference type="GO" id="GO:0000166">
    <property type="term" value="F:nucleotide binding"/>
    <property type="evidence" value="ECO:0007669"/>
    <property type="project" value="InterPro"/>
</dbReference>
<evidence type="ECO:0000256" key="1">
    <source>
        <dbReference type="ARBA" id="ARBA00004168"/>
    </source>
</evidence>
<keyword evidence="14" id="KW-1185">Reference proteome</keyword>
<dbReference type="Pfam" id="PF02872">
    <property type="entry name" value="5_nucleotid_C"/>
    <property type="match status" value="1"/>
</dbReference>
<feature type="region of interest" description="Disordered" evidence="6">
    <location>
        <begin position="1245"/>
        <end position="1292"/>
    </location>
</feature>
<dbReference type="PRINTS" id="PR01607">
    <property type="entry name" value="APYRASEFAMLY"/>
</dbReference>